<evidence type="ECO:0000313" key="3">
    <source>
        <dbReference type="Proteomes" id="UP001432027"/>
    </source>
</evidence>
<feature type="non-terminal residue" evidence="2">
    <location>
        <position position="1"/>
    </location>
</feature>
<sequence length="387" mass="43353">STRLSTSPYLIMRLSDPLSIAFVIFASTSARVTFPFSEVFQRVDLEYDALFNCVDGCKVYANQGPSTLQIAQYGKVITTFKDEDPINPKGIELNAGTNYSIQFIEFKAFEPLSVYVVSKKAPNYASPVFLSQEPQRIDIKIRNRFVTVLSTPYSMSYKFNGTFNPGYPKIFATGFDTISDIYRETSCTTVYQSRSQYGAEHSILTVYAPIITVDVGNFYSGNYTVTVIPNITGFNPLETTPASTVVMSSGFVGCPFVVNQTYYSDISDPIKRRFTFIARTFDIAASSNSVYPDKVELRVNQDILDFSSRGASSFTKHYGQGAYDVTLVSPSRQYGASWALQLDFGVYYPPILIADIPLLEREGVSWMIIIYISSTATILAWLWLRFN</sequence>
<name>A0AAV5TVE1_9BILA</name>
<comment type="caution">
    <text evidence="2">The sequence shown here is derived from an EMBL/GenBank/DDBJ whole genome shotgun (WGS) entry which is preliminary data.</text>
</comment>
<keyword evidence="3" id="KW-1185">Reference proteome</keyword>
<reference evidence="2" key="1">
    <citation type="submission" date="2023-10" db="EMBL/GenBank/DDBJ databases">
        <title>Genome assembly of Pristionchus species.</title>
        <authorList>
            <person name="Yoshida K."/>
            <person name="Sommer R.J."/>
        </authorList>
    </citation>
    <scope>NUCLEOTIDE SEQUENCE</scope>
    <source>
        <strain evidence="2">RS0144</strain>
    </source>
</reference>
<gene>
    <name evidence="2" type="ORF">PENTCL1PPCAC_20670</name>
</gene>
<dbReference type="EMBL" id="BTSX01000005">
    <property type="protein sequence ID" value="GMS98495.1"/>
    <property type="molecule type" value="Genomic_DNA"/>
</dbReference>
<keyword evidence="1" id="KW-0812">Transmembrane</keyword>
<accession>A0AAV5TVE1</accession>
<organism evidence="2 3">
    <name type="scientific">Pristionchus entomophagus</name>
    <dbReference type="NCBI Taxonomy" id="358040"/>
    <lineage>
        <taxon>Eukaryota</taxon>
        <taxon>Metazoa</taxon>
        <taxon>Ecdysozoa</taxon>
        <taxon>Nematoda</taxon>
        <taxon>Chromadorea</taxon>
        <taxon>Rhabditida</taxon>
        <taxon>Rhabditina</taxon>
        <taxon>Diplogasteromorpha</taxon>
        <taxon>Diplogasteroidea</taxon>
        <taxon>Neodiplogasteridae</taxon>
        <taxon>Pristionchus</taxon>
    </lineage>
</organism>
<evidence type="ECO:0000256" key="1">
    <source>
        <dbReference type="SAM" id="Phobius"/>
    </source>
</evidence>
<proteinExistence type="predicted"/>
<feature type="transmembrane region" description="Helical" evidence="1">
    <location>
        <begin position="364"/>
        <end position="384"/>
    </location>
</feature>
<keyword evidence="1" id="KW-0472">Membrane</keyword>
<keyword evidence="1" id="KW-1133">Transmembrane helix</keyword>
<protein>
    <recommendedName>
        <fullName evidence="4">Dolichyl-diphosphooligosaccharide--protein glycosyltransferase subunit 1</fullName>
    </recommendedName>
</protein>
<dbReference type="Proteomes" id="UP001432027">
    <property type="component" value="Unassembled WGS sequence"/>
</dbReference>
<evidence type="ECO:0000313" key="2">
    <source>
        <dbReference type="EMBL" id="GMS98495.1"/>
    </source>
</evidence>
<dbReference type="AlphaFoldDB" id="A0AAV5TVE1"/>
<evidence type="ECO:0008006" key="4">
    <source>
        <dbReference type="Google" id="ProtNLM"/>
    </source>
</evidence>